<protein>
    <submittedName>
        <fullName evidence="2">Uncharacterized protein</fullName>
    </submittedName>
</protein>
<accession>A0AAU7QN94</accession>
<gene>
    <name evidence="2" type="ORF">ABNK63_02385</name>
</gene>
<feature type="chain" id="PRO_5043997647" evidence="1">
    <location>
        <begin position="23"/>
        <end position="53"/>
    </location>
</feature>
<feature type="signal peptide" evidence="1">
    <location>
        <begin position="1"/>
        <end position="22"/>
    </location>
</feature>
<evidence type="ECO:0000313" key="2">
    <source>
        <dbReference type="EMBL" id="XBS90509.1"/>
    </source>
</evidence>
<dbReference type="RefSeq" id="WP_350016592.1">
    <property type="nucleotide sequence ID" value="NZ_CP157948.1"/>
</dbReference>
<proteinExistence type="predicted"/>
<dbReference type="AlphaFoldDB" id="A0AAU7QN94"/>
<organism evidence="2">
    <name type="scientific">Rhodanobacter sp. IGA1.0</name>
    <dbReference type="NCBI Taxonomy" id="3158582"/>
    <lineage>
        <taxon>Bacteria</taxon>
        <taxon>Pseudomonadati</taxon>
        <taxon>Pseudomonadota</taxon>
        <taxon>Gammaproteobacteria</taxon>
        <taxon>Lysobacterales</taxon>
        <taxon>Rhodanobacteraceae</taxon>
        <taxon>Rhodanobacter</taxon>
    </lineage>
</organism>
<sequence>MRRLAVPFALPLLLATNGAAFTAMPRVGKAAPAFHLQNSAQVLADLAPLKAAH</sequence>
<dbReference type="EMBL" id="CP157948">
    <property type="protein sequence ID" value="XBS90509.1"/>
    <property type="molecule type" value="Genomic_DNA"/>
</dbReference>
<reference evidence="2" key="1">
    <citation type="submission" date="2024-06" db="EMBL/GenBank/DDBJ databases">
        <authorList>
            <person name="Sun Y."/>
        </authorList>
    </citation>
    <scope>NUCLEOTIDE SEQUENCE</scope>
    <source>
        <strain evidence="2">IGA1.0</strain>
    </source>
</reference>
<keyword evidence="1" id="KW-0732">Signal</keyword>
<name>A0AAU7QN94_9GAMM</name>
<evidence type="ECO:0000256" key="1">
    <source>
        <dbReference type="SAM" id="SignalP"/>
    </source>
</evidence>